<dbReference type="AlphaFoldDB" id="A0A8X6NKV6"/>
<reference evidence="1" key="1">
    <citation type="submission" date="2020-08" db="EMBL/GenBank/DDBJ databases">
        <title>Multicomponent nature underlies the extraordinary mechanical properties of spider dragline silk.</title>
        <authorList>
            <person name="Kono N."/>
            <person name="Nakamura H."/>
            <person name="Mori M."/>
            <person name="Yoshida Y."/>
            <person name="Ohtoshi R."/>
            <person name="Malay A.D."/>
            <person name="Moran D.A.P."/>
            <person name="Tomita M."/>
            <person name="Numata K."/>
            <person name="Arakawa K."/>
        </authorList>
    </citation>
    <scope>NUCLEOTIDE SEQUENCE</scope>
</reference>
<sequence length="162" mass="18358">MRPIPERRLKDALSLIPIQGRMSSTCFRTFIGEAIRKHQKTPTEMQLPCGMTKRNLPIHYIISRCSTLAESFLSNVLFLSKRKLFKNKRQNFVNVCRALGSKSQPINELEKLSGVRQIGLRSFAQRHTTEIGSFTASMLLLSLTGPKGKLVMGRTAICRRHS</sequence>
<accession>A0A8X6NKV6</accession>
<comment type="caution">
    <text evidence="1">The sequence shown here is derived from an EMBL/GenBank/DDBJ whole genome shotgun (WGS) entry which is preliminary data.</text>
</comment>
<dbReference type="EMBL" id="BMAW01058845">
    <property type="protein sequence ID" value="GFT18354.1"/>
    <property type="molecule type" value="Genomic_DNA"/>
</dbReference>
<keyword evidence="2" id="KW-1185">Reference proteome</keyword>
<protein>
    <submittedName>
        <fullName evidence="1">Uncharacterized protein</fullName>
    </submittedName>
</protein>
<proteinExistence type="predicted"/>
<evidence type="ECO:0000313" key="2">
    <source>
        <dbReference type="Proteomes" id="UP000887013"/>
    </source>
</evidence>
<gene>
    <name evidence="1" type="ORF">NPIL_340421</name>
</gene>
<organism evidence="1 2">
    <name type="scientific">Nephila pilipes</name>
    <name type="common">Giant wood spider</name>
    <name type="synonym">Nephila maculata</name>
    <dbReference type="NCBI Taxonomy" id="299642"/>
    <lineage>
        <taxon>Eukaryota</taxon>
        <taxon>Metazoa</taxon>
        <taxon>Ecdysozoa</taxon>
        <taxon>Arthropoda</taxon>
        <taxon>Chelicerata</taxon>
        <taxon>Arachnida</taxon>
        <taxon>Araneae</taxon>
        <taxon>Araneomorphae</taxon>
        <taxon>Entelegynae</taxon>
        <taxon>Araneoidea</taxon>
        <taxon>Nephilidae</taxon>
        <taxon>Nephila</taxon>
    </lineage>
</organism>
<name>A0A8X6NKV6_NEPPI</name>
<dbReference type="OrthoDB" id="10319894at2759"/>
<dbReference type="Proteomes" id="UP000887013">
    <property type="component" value="Unassembled WGS sequence"/>
</dbReference>
<evidence type="ECO:0000313" key="1">
    <source>
        <dbReference type="EMBL" id="GFT18354.1"/>
    </source>
</evidence>